<evidence type="ECO:0000313" key="3">
    <source>
        <dbReference type="Proteomes" id="UP000697998"/>
    </source>
</evidence>
<proteinExistence type="predicted"/>
<protein>
    <submittedName>
        <fullName evidence="2">SufD family Fe-S cluster assembly protein</fullName>
    </submittedName>
</protein>
<dbReference type="InterPro" id="IPR000825">
    <property type="entry name" value="SUF_FeS_clus_asmbl_SufBD_core"/>
</dbReference>
<dbReference type="InterPro" id="IPR055346">
    <property type="entry name" value="Fe-S_cluster_assembly_SufBD"/>
</dbReference>
<dbReference type="GO" id="GO:0016226">
    <property type="term" value="P:iron-sulfur cluster assembly"/>
    <property type="evidence" value="ECO:0007669"/>
    <property type="project" value="InterPro"/>
</dbReference>
<reference evidence="2 3" key="1">
    <citation type="submission" date="2020-10" db="EMBL/GenBank/DDBJ databases">
        <title>Connecting structure to function with the recovery of over 1000 high-quality activated sludge metagenome-assembled genomes encoding full-length rRNA genes using long-read sequencing.</title>
        <authorList>
            <person name="Singleton C.M."/>
            <person name="Petriglieri F."/>
            <person name="Kristensen J.M."/>
            <person name="Kirkegaard R.H."/>
            <person name="Michaelsen T.Y."/>
            <person name="Andersen M.H."/>
            <person name="Karst S.M."/>
            <person name="Dueholm M.S."/>
            <person name="Nielsen P.H."/>
            <person name="Albertsen M."/>
        </authorList>
    </citation>
    <scope>NUCLEOTIDE SEQUENCE [LARGE SCALE GENOMIC DNA]</scope>
    <source>
        <strain evidence="2">EsbW_18-Q3-R4-48_BATAC.285</strain>
    </source>
</reference>
<dbReference type="EMBL" id="JADJMH010000016">
    <property type="protein sequence ID" value="MBK7676103.1"/>
    <property type="molecule type" value="Genomic_DNA"/>
</dbReference>
<dbReference type="Pfam" id="PF01458">
    <property type="entry name" value="SUFBD_core"/>
    <property type="match status" value="1"/>
</dbReference>
<feature type="domain" description="SUF system FeS cluster assembly SufBD core" evidence="1">
    <location>
        <begin position="153"/>
        <end position="209"/>
    </location>
</feature>
<sequence length="214" mass="22820">MPELRLIFEALRIVGVDPTPLRTADTAHTVAIGQQVTSEHGIAGLSLAAAAVDDEIRVWLTALEGARIVQPVHLCMGLFEPTGTQKVRMDIRLKAGSSASFLAHCLFTRPASASHSMQADITIAAADDTRAEVIGITEGNAPGARGHVDRMEIVHDRAQVSANPLVRVSHPQAKVTHEAAIGSVDHQQLETLMTRGLTPDAAVDLIVRGLLRQS</sequence>
<dbReference type="PANTHER" id="PTHR30508">
    <property type="entry name" value="FES CLUSTER ASSEMBLY PROTEIN SUF"/>
    <property type="match status" value="1"/>
</dbReference>
<dbReference type="PANTHER" id="PTHR30508:SF6">
    <property type="entry name" value="UPF0051 PROTEIN MJ0034"/>
    <property type="match status" value="1"/>
</dbReference>
<evidence type="ECO:0000259" key="1">
    <source>
        <dbReference type="Pfam" id="PF01458"/>
    </source>
</evidence>
<accession>A0A935UI25</accession>
<dbReference type="AlphaFoldDB" id="A0A935UI25"/>
<name>A0A935UI25_9PROT</name>
<gene>
    <name evidence="2" type="ORF">IPJ27_15885</name>
</gene>
<dbReference type="SUPFAM" id="SSF101960">
    <property type="entry name" value="Stabilizer of iron transporter SufD"/>
    <property type="match status" value="1"/>
</dbReference>
<comment type="caution">
    <text evidence="2">The sequence shown here is derived from an EMBL/GenBank/DDBJ whole genome shotgun (WGS) entry which is preliminary data.</text>
</comment>
<organism evidence="2 3">
    <name type="scientific">Candidatus Accumulibacter proximus</name>
    <dbReference type="NCBI Taxonomy" id="2954385"/>
    <lineage>
        <taxon>Bacteria</taxon>
        <taxon>Pseudomonadati</taxon>
        <taxon>Pseudomonadota</taxon>
        <taxon>Betaproteobacteria</taxon>
        <taxon>Candidatus Accumulibacter</taxon>
    </lineage>
</organism>
<evidence type="ECO:0000313" key="2">
    <source>
        <dbReference type="EMBL" id="MBK7676103.1"/>
    </source>
</evidence>
<dbReference type="Proteomes" id="UP000697998">
    <property type="component" value="Unassembled WGS sequence"/>
</dbReference>
<dbReference type="InterPro" id="IPR037284">
    <property type="entry name" value="SUF_FeS_clus_asmbl_SufBD_sf"/>
</dbReference>